<feature type="compositionally biased region" description="Low complexity" evidence="1">
    <location>
        <begin position="179"/>
        <end position="191"/>
    </location>
</feature>
<gene>
    <name evidence="2" type="ORF">HPB48_013764</name>
</gene>
<dbReference type="SUPFAM" id="SSF52540">
    <property type="entry name" value="P-loop containing nucleoside triphosphate hydrolases"/>
    <property type="match status" value="1"/>
</dbReference>
<dbReference type="Pfam" id="PF13469">
    <property type="entry name" value="Sulfotransfer_3"/>
    <property type="match status" value="1"/>
</dbReference>
<dbReference type="GO" id="GO:0006790">
    <property type="term" value="P:sulfur compound metabolic process"/>
    <property type="evidence" value="ECO:0007669"/>
    <property type="project" value="TreeGrafter"/>
</dbReference>
<dbReference type="VEuPathDB" id="VectorBase:HLOH_042312"/>
<accession>A0A9J6FL82</accession>
<dbReference type="EMBL" id="JABSTR010000002">
    <property type="protein sequence ID" value="KAH9363587.1"/>
    <property type="molecule type" value="Genomic_DNA"/>
</dbReference>
<dbReference type="InterPro" id="IPR027417">
    <property type="entry name" value="P-loop_NTPase"/>
</dbReference>
<evidence type="ECO:0000313" key="3">
    <source>
        <dbReference type="Proteomes" id="UP000821853"/>
    </source>
</evidence>
<feature type="compositionally biased region" description="Polar residues" evidence="1">
    <location>
        <begin position="131"/>
        <end position="149"/>
    </location>
</feature>
<dbReference type="PANTHER" id="PTHR10704">
    <property type="entry name" value="CARBOHYDRATE SULFOTRANSFERASE"/>
    <property type="match status" value="1"/>
</dbReference>
<feature type="compositionally biased region" description="Basic and acidic residues" evidence="1">
    <location>
        <begin position="115"/>
        <end position="125"/>
    </location>
</feature>
<proteinExistence type="predicted"/>
<dbReference type="AlphaFoldDB" id="A0A9J6FL82"/>
<dbReference type="Proteomes" id="UP000821853">
    <property type="component" value="Chromosome 10"/>
</dbReference>
<reference evidence="2 3" key="1">
    <citation type="journal article" date="2020" name="Cell">
        <title>Large-Scale Comparative Analyses of Tick Genomes Elucidate Their Genetic Diversity and Vector Capacities.</title>
        <authorList>
            <consortium name="Tick Genome and Microbiome Consortium (TIGMIC)"/>
            <person name="Jia N."/>
            <person name="Wang J."/>
            <person name="Shi W."/>
            <person name="Du L."/>
            <person name="Sun Y."/>
            <person name="Zhan W."/>
            <person name="Jiang J.F."/>
            <person name="Wang Q."/>
            <person name="Zhang B."/>
            <person name="Ji P."/>
            <person name="Bell-Sakyi L."/>
            <person name="Cui X.M."/>
            <person name="Yuan T.T."/>
            <person name="Jiang B.G."/>
            <person name="Yang W.F."/>
            <person name="Lam T.T."/>
            <person name="Chang Q.C."/>
            <person name="Ding S.J."/>
            <person name="Wang X.J."/>
            <person name="Zhu J.G."/>
            <person name="Ruan X.D."/>
            <person name="Zhao L."/>
            <person name="Wei J.T."/>
            <person name="Ye R.Z."/>
            <person name="Que T.C."/>
            <person name="Du C.H."/>
            <person name="Zhou Y.H."/>
            <person name="Cheng J.X."/>
            <person name="Dai P.F."/>
            <person name="Guo W.B."/>
            <person name="Han X.H."/>
            <person name="Huang E.J."/>
            <person name="Li L.F."/>
            <person name="Wei W."/>
            <person name="Gao Y.C."/>
            <person name="Liu J.Z."/>
            <person name="Shao H.Z."/>
            <person name="Wang X."/>
            <person name="Wang C.C."/>
            <person name="Yang T.C."/>
            <person name="Huo Q.B."/>
            <person name="Li W."/>
            <person name="Chen H.Y."/>
            <person name="Chen S.E."/>
            <person name="Zhou L.G."/>
            <person name="Ni X.B."/>
            <person name="Tian J.H."/>
            <person name="Sheng Y."/>
            <person name="Liu T."/>
            <person name="Pan Y.S."/>
            <person name="Xia L.Y."/>
            <person name="Li J."/>
            <person name="Zhao F."/>
            <person name="Cao W.C."/>
        </authorList>
    </citation>
    <scope>NUCLEOTIDE SEQUENCE [LARGE SCALE GENOMIC DNA]</scope>
    <source>
        <strain evidence="2">HaeL-2018</strain>
    </source>
</reference>
<feature type="region of interest" description="Disordered" evidence="1">
    <location>
        <begin position="99"/>
        <end position="237"/>
    </location>
</feature>
<keyword evidence="3" id="KW-1185">Reference proteome</keyword>
<dbReference type="Gene3D" id="3.40.50.300">
    <property type="entry name" value="P-loop containing nucleotide triphosphate hydrolases"/>
    <property type="match status" value="1"/>
</dbReference>
<comment type="caution">
    <text evidence="2">The sequence shown here is derived from an EMBL/GenBank/DDBJ whole genome shotgun (WGS) entry which is preliminary data.</text>
</comment>
<evidence type="ECO:0000313" key="2">
    <source>
        <dbReference type="EMBL" id="KAH9363587.1"/>
    </source>
</evidence>
<name>A0A9J6FL82_HAELO</name>
<dbReference type="InterPro" id="IPR051135">
    <property type="entry name" value="Gal/GlcNAc/GalNAc_ST"/>
</dbReference>
<dbReference type="PANTHER" id="PTHR10704:SF44">
    <property type="entry name" value="LD35051P-RELATED"/>
    <property type="match status" value="1"/>
</dbReference>
<organism evidence="2 3">
    <name type="scientific">Haemaphysalis longicornis</name>
    <name type="common">Bush tick</name>
    <dbReference type="NCBI Taxonomy" id="44386"/>
    <lineage>
        <taxon>Eukaryota</taxon>
        <taxon>Metazoa</taxon>
        <taxon>Ecdysozoa</taxon>
        <taxon>Arthropoda</taxon>
        <taxon>Chelicerata</taxon>
        <taxon>Arachnida</taxon>
        <taxon>Acari</taxon>
        <taxon>Parasitiformes</taxon>
        <taxon>Ixodida</taxon>
        <taxon>Ixodoidea</taxon>
        <taxon>Ixodidae</taxon>
        <taxon>Haemaphysalinae</taxon>
        <taxon>Haemaphysalis</taxon>
    </lineage>
</organism>
<evidence type="ECO:0000256" key="1">
    <source>
        <dbReference type="SAM" id="MobiDB-lite"/>
    </source>
</evidence>
<dbReference type="GO" id="GO:0001517">
    <property type="term" value="F:N-acetylglucosamine 6-O-sulfotransferase activity"/>
    <property type="evidence" value="ECO:0007669"/>
    <property type="project" value="TreeGrafter"/>
</dbReference>
<feature type="compositionally biased region" description="Basic and acidic residues" evidence="1">
    <location>
        <begin position="205"/>
        <end position="215"/>
    </location>
</feature>
<dbReference type="OrthoDB" id="6138663at2759"/>
<feature type="compositionally biased region" description="Basic and acidic residues" evidence="1">
    <location>
        <begin position="159"/>
        <end position="170"/>
    </location>
</feature>
<dbReference type="GO" id="GO:0006044">
    <property type="term" value="P:N-acetylglucosamine metabolic process"/>
    <property type="evidence" value="ECO:0007669"/>
    <property type="project" value="TreeGrafter"/>
</dbReference>
<protein>
    <submittedName>
        <fullName evidence="2">Uncharacterized protein</fullName>
    </submittedName>
</protein>
<sequence length="557" mass="62365">MLFRTWTRLAAKCLLVTLIAVLYLVLLSNVIRFISHHTQNLVIYVNRAPFAAAAPRSNFKLIVLPKPLNRSGRRVDKDVRVLPPAERISKLDVVKRTKLPTDLLNNRRQHSGDNGTEKANRRNDFGKAVTSRGTETMSPATSQPSSASVRRQHPGDNGTEERSRRVDFKKTVTSRGVETTSPTTSQTSSASEGVTLFTSSNGTSDARKDIEENKIGRNATNDTMIGKPAANGVKRTNKTGVLPKIPKRYAVVNPAKKNRILLLAYFRSGSSFLGQLLSSAINETFFSYEPLDLLSAGERLNASTVRTGLDILRNHLTCQFSRMSDYLAMGAKRWNHYAVNTFLMDLCDREVNVCLNPKFMTAVCRRSLVHIVKVTRLSVAQLLAWLRQNAAIRNGSLKVVHLVRDPRAMAVSRKAMYWCRVTPKCGSPEHFCREMSEDLDAFEQLKSLLPNGAAIRLRYEDIAARPQNESKALFRALGLEFSGAVVDFLKEHTTGADPEVLRNPYSIVRRSDVAALAWTRKLSWERIKEVQTTCAAVLQRLGYKIFHDKQELSSVLP</sequence>